<feature type="region of interest" description="Disordered" evidence="1">
    <location>
        <begin position="266"/>
        <end position="290"/>
    </location>
</feature>
<reference evidence="2" key="1">
    <citation type="submission" date="2023-03" db="EMBL/GenBank/DDBJ databases">
        <title>Massive genome expansion in bonnet fungi (Mycena s.s.) driven by repeated elements and novel gene families across ecological guilds.</title>
        <authorList>
            <consortium name="Lawrence Berkeley National Laboratory"/>
            <person name="Harder C.B."/>
            <person name="Miyauchi S."/>
            <person name="Viragh M."/>
            <person name="Kuo A."/>
            <person name="Thoen E."/>
            <person name="Andreopoulos B."/>
            <person name="Lu D."/>
            <person name="Skrede I."/>
            <person name="Drula E."/>
            <person name="Henrissat B."/>
            <person name="Morin E."/>
            <person name="Kohler A."/>
            <person name="Barry K."/>
            <person name="LaButti K."/>
            <person name="Morin E."/>
            <person name="Salamov A."/>
            <person name="Lipzen A."/>
            <person name="Mereny Z."/>
            <person name="Hegedus B."/>
            <person name="Baldrian P."/>
            <person name="Stursova M."/>
            <person name="Weitz H."/>
            <person name="Taylor A."/>
            <person name="Grigoriev I.V."/>
            <person name="Nagy L.G."/>
            <person name="Martin F."/>
            <person name="Kauserud H."/>
        </authorList>
    </citation>
    <scope>NUCLEOTIDE SEQUENCE</scope>
    <source>
        <strain evidence="2">CBHHK188m</strain>
    </source>
</reference>
<dbReference type="EMBL" id="JARJLG010000117">
    <property type="protein sequence ID" value="KAJ7742511.1"/>
    <property type="molecule type" value="Genomic_DNA"/>
</dbReference>
<evidence type="ECO:0000313" key="3">
    <source>
        <dbReference type="Proteomes" id="UP001215280"/>
    </source>
</evidence>
<dbReference type="AlphaFoldDB" id="A0AAD7N378"/>
<organism evidence="2 3">
    <name type="scientific">Mycena maculata</name>
    <dbReference type="NCBI Taxonomy" id="230809"/>
    <lineage>
        <taxon>Eukaryota</taxon>
        <taxon>Fungi</taxon>
        <taxon>Dikarya</taxon>
        <taxon>Basidiomycota</taxon>
        <taxon>Agaricomycotina</taxon>
        <taxon>Agaricomycetes</taxon>
        <taxon>Agaricomycetidae</taxon>
        <taxon>Agaricales</taxon>
        <taxon>Marasmiineae</taxon>
        <taxon>Mycenaceae</taxon>
        <taxon>Mycena</taxon>
    </lineage>
</organism>
<protein>
    <submittedName>
        <fullName evidence="2">Uncharacterized protein</fullName>
    </submittedName>
</protein>
<keyword evidence="3" id="KW-1185">Reference proteome</keyword>
<evidence type="ECO:0000256" key="1">
    <source>
        <dbReference type="SAM" id="MobiDB-lite"/>
    </source>
</evidence>
<dbReference type="Proteomes" id="UP001215280">
    <property type="component" value="Unassembled WGS sequence"/>
</dbReference>
<name>A0AAD7N378_9AGAR</name>
<sequence>MDELTAINTADLEKPNPHWRPTKWIGCRKSFQNIPDFVAIEVARAICMPEHFSGFEHSPDKILAKIGGLNAIWTKKSGQKISGGVFWYQTSTPINTGPEIRHLWHVQFVTTSRANQTSLFPNWFLLRRWNMHLASSSKNSQEKYYSQARPRVDRKDIWELSIPSPKPALRNSFFTTVAAMKDQASEMLGCHGQCERGPESGWHTAATGKDDRLMIISAECEKYGHSQSTGAMISSLPLTERGLQQLEDTKDTGKIVVKEYPSKDLDIHHGAMQRRRPENQFTPGPEQHFE</sequence>
<evidence type="ECO:0000313" key="2">
    <source>
        <dbReference type="EMBL" id="KAJ7742511.1"/>
    </source>
</evidence>
<proteinExistence type="predicted"/>
<accession>A0AAD7N378</accession>
<gene>
    <name evidence="2" type="ORF">DFH07DRAFT_777742</name>
</gene>
<comment type="caution">
    <text evidence="2">The sequence shown here is derived from an EMBL/GenBank/DDBJ whole genome shotgun (WGS) entry which is preliminary data.</text>
</comment>